<dbReference type="CDD" id="cd01146">
    <property type="entry name" value="FhuD"/>
    <property type="match status" value="1"/>
</dbReference>
<evidence type="ECO:0000313" key="7">
    <source>
        <dbReference type="EMBL" id="GGB02906.1"/>
    </source>
</evidence>
<name>A0A916SJ90_9HYPH</name>
<evidence type="ECO:0000256" key="1">
    <source>
        <dbReference type="ARBA" id="ARBA00004196"/>
    </source>
</evidence>
<keyword evidence="4" id="KW-0410">Iron transport</keyword>
<protein>
    <submittedName>
        <fullName evidence="7">ABC transporter substrate-binding protein</fullName>
    </submittedName>
</protein>
<evidence type="ECO:0000259" key="6">
    <source>
        <dbReference type="PROSITE" id="PS50983"/>
    </source>
</evidence>
<dbReference type="PANTHER" id="PTHR30532">
    <property type="entry name" value="IRON III DICITRATE-BINDING PERIPLASMIC PROTEIN"/>
    <property type="match status" value="1"/>
</dbReference>
<dbReference type="Proteomes" id="UP000646478">
    <property type="component" value="Unassembled WGS sequence"/>
</dbReference>
<sequence length="288" mass="31494">MVAAITRRALFGGLALAGLGGGRAIAKTRPPRRVVCLEWTSAEMVTSLGISPIAVGDLKGYRDWVIEPALPDSVLDIGSRSEPNRELLTKLEADLIVGAYGYGLEEKEFVRFAPTFSIPFYDGTASPFAQAVAETRRLGTVLDRERQAEQLIADVENTIARARAKLAPLATRPFCIISIFDDRHVRVYGAGSLFQDVMDKLELTNAWVRPTTSWGFAQIGVEDLVLVGDATVISLDPIPKHVQIRIDNSSLWNNLPCVRNGRVTRIAPVWPFGGLLAAQRFAALLANR</sequence>
<dbReference type="RefSeq" id="WP_188825369.1">
    <property type="nucleotide sequence ID" value="NZ_BMHH01000015.1"/>
</dbReference>
<evidence type="ECO:0000256" key="4">
    <source>
        <dbReference type="ARBA" id="ARBA00022496"/>
    </source>
</evidence>
<gene>
    <name evidence="7" type="ORF">GCM10011491_33820</name>
</gene>
<keyword evidence="4" id="KW-0408">Iron</keyword>
<keyword evidence="3" id="KW-0813">Transport</keyword>
<dbReference type="InterPro" id="IPR051313">
    <property type="entry name" value="Bact_iron-sidero_bind"/>
</dbReference>
<accession>A0A916SJ90</accession>
<dbReference type="PROSITE" id="PS50983">
    <property type="entry name" value="FE_B12_PBP"/>
    <property type="match status" value="1"/>
</dbReference>
<dbReference type="InterPro" id="IPR002491">
    <property type="entry name" value="ABC_transptr_periplasmic_BD"/>
</dbReference>
<dbReference type="Gene3D" id="3.40.50.1980">
    <property type="entry name" value="Nitrogenase molybdenum iron protein domain"/>
    <property type="match status" value="2"/>
</dbReference>
<keyword evidence="5" id="KW-0732">Signal</keyword>
<keyword evidence="4" id="KW-0406">Ion transport</keyword>
<comment type="similarity">
    <text evidence="2">Belongs to the bacterial solute-binding protein 8 family.</text>
</comment>
<evidence type="ECO:0000256" key="3">
    <source>
        <dbReference type="ARBA" id="ARBA00022448"/>
    </source>
</evidence>
<keyword evidence="8" id="KW-1185">Reference proteome</keyword>
<dbReference type="EMBL" id="BMHH01000015">
    <property type="protein sequence ID" value="GGB02906.1"/>
    <property type="molecule type" value="Genomic_DNA"/>
</dbReference>
<dbReference type="GO" id="GO:0030288">
    <property type="term" value="C:outer membrane-bounded periplasmic space"/>
    <property type="evidence" value="ECO:0007669"/>
    <property type="project" value="TreeGrafter"/>
</dbReference>
<proteinExistence type="inferred from homology"/>
<reference evidence="7" key="1">
    <citation type="journal article" date="2014" name="Int. J. Syst. Evol. Microbiol.">
        <title>Complete genome sequence of Corynebacterium casei LMG S-19264T (=DSM 44701T), isolated from a smear-ripened cheese.</title>
        <authorList>
            <consortium name="US DOE Joint Genome Institute (JGI-PGF)"/>
            <person name="Walter F."/>
            <person name="Albersmeier A."/>
            <person name="Kalinowski J."/>
            <person name="Ruckert C."/>
        </authorList>
    </citation>
    <scope>NUCLEOTIDE SEQUENCE</scope>
    <source>
        <strain evidence="7">CGMCC 1.15082</strain>
    </source>
</reference>
<feature type="domain" description="Fe/B12 periplasmic-binding" evidence="6">
    <location>
        <begin position="33"/>
        <end position="288"/>
    </location>
</feature>
<dbReference type="PRINTS" id="PR01715">
    <property type="entry name" value="FERRIBNDNGPP"/>
</dbReference>
<dbReference type="Pfam" id="PF01497">
    <property type="entry name" value="Peripla_BP_2"/>
    <property type="match status" value="1"/>
</dbReference>
<comment type="subcellular location">
    <subcellularLocation>
        <location evidence="1">Cell envelope</location>
    </subcellularLocation>
</comment>
<evidence type="ECO:0000313" key="8">
    <source>
        <dbReference type="Proteomes" id="UP000646478"/>
    </source>
</evidence>
<evidence type="ECO:0000256" key="5">
    <source>
        <dbReference type="ARBA" id="ARBA00022729"/>
    </source>
</evidence>
<dbReference type="SUPFAM" id="SSF53807">
    <property type="entry name" value="Helical backbone' metal receptor"/>
    <property type="match status" value="1"/>
</dbReference>
<comment type="caution">
    <text evidence="7">The sequence shown here is derived from an EMBL/GenBank/DDBJ whole genome shotgun (WGS) entry which is preliminary data.</text>
</comment>
<organism evidence="7 8">
    <name type="scientific">Brucella endophytica</name>
    <dbReference type="NCBI Taxonomy" id="1963359"/>
    <lineage>
        <taxon>Bacteria</taxon>
        <taxon>Pseudomonadati</taxon>
        <taxon>Pseudomonadota</taxon>
        <taxon>Alphaproteobacteria</taxon>
        <taxon>Hyphomicrobiales</taxon>
        <taxon>Brucellaceae</taxon>
        <taxon>Brucella/Ochrobactrum group</taxon>
        <taxon>Brucella</taxon>
    </lineage>
</organism>
<dbReference type="AlphaFoldDB" id="A0A916SJ90"/>
<reference evidence="7" key="2">
    <citation type="submission" date="2020-09" db="EMBL/GenBank/DDBJ databases">
        <authorList>
            <person name="Sun Q."/>
            <person name="Zhou Y."/>
        </authorList>
    </citation>
    <scope>NUCLEOTIDE SEQUENCE</scope>
    <source>
        <strain evidence="7">CGMCC 1.15082</strain>
    </source>
</reference>
<evidence type="ECO:0000256" key="2">
    <source>
        <dbReference type="ARBA" id="ARBA00008814"/>
    </source>
</evidence>
<dbReference type="PANTHER" id="PTHR30532:SF1">
    <property type="entry name" value="IRON(3+)-HYDROXAMATE-BINDING PROTEIN FHUD"/>
    <property type="match status" value="1"/>
</dbReference>
<dbReference type="GO" id="GO:1901678">
    <property type="term" value="P:iron coordination entity transport"/>
    <property type="evidence" value="ECO:0007669"/>
    <property type="project" value="UniProtKB-ARBA"/>
</dbReference>